<dbReference type="InterPro" id="IPR007816">
    <property type="entry name" value="ResB-like_domain"/>
</dbReference>
<evidence type="ECO:0000256" key="1">
    <source>
        <dbReference type="ARBA" id="ARBA00004141"/>
    </source>
</evidence>
<name>A0ABV7F4I8_9BURK</name>
<evidence type="ECO:0000259" key="7">
    <source>
        <dbReference type="Pfam" id="PF05140"/>
    </source>
</evidence>
<evidence type="ECO:0000313" key="9">
    <source>
        <dbReference type="Proteomes" id="UP001595530"/>
    </source>
</evidence>
<protein>
    <submittedName>
        <fullName evidence="8">Cytochrome c biogenesis protein ResB</fullName>
    </submittedName>
</protein>
<dbReference type="PANTHER" id="PTHR31566">
    <property type="entry name" value="CYTOCHROME C BIOGENESIS PROTEIN CCS1, CHLOROPLASTIC"/>
    <property type="match status" value="1"/>
</dbReference>
<dbReference type="RefSeq" id="WP_390332322.1">
    <property type="nucleotide sequence ID" value="NZ_JBHRTP010000057.1"/>
</dbReference>
<keyword evidence="9" id="KW-1185">Reference proteome</keyword>
<sequence length="715" mass="79073">MIDSAASTAGIELQTRRRWLHDAVELLSSMRFAISLLTLIALASVIGTVMKQGEPLPNYVNQFGPFWFDVFQKFGLYKVYSAWWFLLIMGFLVLSTSLCITRNAPKMIKDMRSWREHVREQSLRNFHHKAEWQSTSARPALAQQLAERIAAAGYKVKLVDKEHATLITAKQGAANKWGYIFAHSAIVIICIGGLLDSDLPIRFQQWFMGKTPFAGNGIIAQIAPQHRLGLGNPTFRGNTLIPEGSSSQTAIIPQQEGVLIQDLPFTIQLKKFVIDFYSTGMPKLFASEVVITDHASGKSFPATIKVNQPLIYKGIALYQSSFEDGGSKLRLHGYPMAGAANYQFKMAGEVGNSTVLSTGLEAGANPNEYTVEWSGFRPFNVENMANNGSGQDLRAVKAGQSFNDQFAAGLDKRLGSAAKSANNKDLKNVGPSVQYKLRDKNGQAREFQNYMQPVQLDGAYVFLAGIRDAPADPFNYLRIPADDNDSVDEWMRLRAAIQSPALRELAAARYAARAMPAASPTIRPGVDLMREQLQQSALKSLTIFAGDGKLGGYLAISRFIDKVPAAEQAKAADIFMKILHGSLWDLWQAAREKDGLKAIEADDKHARFLQLATTAVSDAFFYNAPVYLQLQGFDEIKASVLQVTRSPGQNVVYLGCFLLVLGVFSMLFIRERRLWVWVKPSEGGAHALMAMSSQRKTLDFDKEFEALKAQLAQSA</sequence>
<evidence type="ECO:0000256" key="3">
    <source>
        <dbReference type="ARBA" id="ARBA00022748"/>
    </source>
</evidence>
<gene>
    <name evidence="8" type="ORF">ACFOFO_18175</name>
</gene>
<evidence type="ECO:0000256" key="2">
    <source>
        <dbReference type="ARBA" id="ARBA00022692"/>
    </source>
</evidence>
<evidence type="ECO:0000256" key="5">
    <source>
        <dbReference type="ARBA" id="ARBA00023136"/>
    </source>
</evidence>
<evidence type="ECO:0000313" key="8">
    <source>
        <dbReference type="EMBL" id="MFC3109865.1"/>
    </source>
</evidence>
<evidence type="ECO:0000256" key="4">
    <source>
        <dbReference type="ARBA" id="ARBA00022989"/>
    </source>
</evidence>
<keyword evidence="4 6" id="KW-1133">Transmembrane helix</keyword>
<comment type="subcellular location">
    <subcellularLocation>
        <location evidence="1">Membrane</location>
        <topology evidence="1">Multi-pass membrane protein</topology>
    </subcellularLocation>
</comment>
<accession>A0ABV7F4I8</accession>
<feature type="transmembrane region" description="Helical" evidence="6">
    <location>
        <begin position="26"/>
        <end position="50"/>
    </location>
</feature>
<feature type="domain" description="ResB-like" evidence="7">
    <location>
        <begin position="30"/>
        <end position="705"/>
    </location>
</feature>
<dbReference type="EMBL" id="JBHRTP010000057">
    <property type="protein sequence ID" value="MFC3109865.1"/>
    <property type="molecule type" value="Genomic_DNA"/>
</dbReference>
<feature type="transmembrane region" description="Helical" evidence="6">
    <location>
        <begin position="651"/>
        <end position="669"/>
    </location>
</feature>
<proteinExistence type="predicted"/>
<feature type="transmembrane region" description="Helical" evidence="6">
    <location>
        <begin position="82"/>
        <end position="101"/>
    </location>
</feature>
<dbReference type="Pfam" id="PF05140">
    <property type="entry name" value="ResB"/>
    <property type="match status" value="1"/>
</dbReference>
<organism evidence="8 9">
    <name type="scientific">Undibacterium arcticum</name>
    <dbReference type="NCBI Taxonomy" id="1762892"/>
    <lineage>
        <taxon>Bacteria</taxon>
        <taxon>Pseudomonadati</taxon>
        <taxon>Pseudomonadota</taxon>
        <taxon>Betaproteobacteria</taxon>
        <taxon>Burkholderiales</taxon>
        <taxon>Oxalobacteraceae</taxon>
        <taxon>Undibacterium</taxon>
    </lineage>
</organism>
<keyword evidence="2 6" id="KW-0812">Transmembrane</keyword>
<evidence type="ECO:0000256" key="6">
    <source>
        <dbReference type="SAM" id="Phobius"/>
    </source>
</evidence>
<reference evidence="9" key="1">
    <citation type="journal article" date="2019" name="Int. J. Syst. Evol. Microbiol.">
        <title>The Global Catalogue of Microorganisms (GCM) 10K type strain sequencing project: providing services to taxonomists for standard genome sequencing and annotation.</title>
        <authorList>
            <consortium name="The Broad Institute Genomics Platform"/>
            <consortium name="The Broad Institute Genome Sequencing Center for Infectious Disease"/>
            <person name="Wu L."/>
            <person name="Ma J."/>
        </authorList>
    </citation>
    <scope>NUCLEOTIDE SEQUENCE [LARGE SCALE GENOMIC DNA]</scope>
    <source>
        <strain evidence="9">KCTC 42986</strain>
    </source>
</reference>
<dbReference type="PANTHER" id="PTHR31566:SF0">
    <property type="entry name" value="CYTOCHROME C BIOGENESIS PROTEIN CCS1, CHLOROPLASTIC"/>
    <property type="match status" value="1"/>
</dbReference>
<dbReference type="InterPro" id="IPR023494">
    <property type="entry name" value="Cyt_c_bgen_Ccs1/CcsB/ResB"/>
</dbReference>
<keyword evidence="3" id="KW-0201">Cytochrome c-type biogenesis</keyword>
<feature type="transmembrane region" description="Helical" evidence="6">
    <location>
        <begin position="177"/>
        <end position="195"/>
    </location>
</feature>
<dbReference type="Proteomes" id="UP001595530">
    <property type="component" value="Unassembled WGS sequence"/>
</dbReference>
<keyword evidence="5 6" id="KW-0472">Membrane</keyword>
<comment type="caution">
    <text evidence="8">The sequence shown here is derived from an EMBL/GenBank/DDBJ whole genome shotgun (WGS) entry which is preliminary data.</text>
</comment>